<keyword evidence="12 20" id="KW-0067">ATP-binding</keyword>
<accession>A0AAW1ASV0</accession>
<keyword evidence="8" id="KW-0808">Transferase</keyword>
<dbReference type="SUPFAM" id="SSF56112">
    <property type="entry name" value="Protein kinase-like (PK-like)"/>
    <property type="match status" value="1"/>
</dbReference>
<feature type="compositionally biased region" description="Polar residues" evidence="21">
    <location>
        <begin position="535"/>
        <end position="544"/>
    </location>
</feature>
<keyword evidence="24" id="KW-1185">Reference proteome</keyword>
<keyword evidence="9" id="KW-0479">Metal-binding</keyword>
<dbReference type="InterPro" id="IPR011009">
    <property type="entry name" value="Kinase-like_dom_sf"/>
</dbReference>
<feature type="compositionally biased region" description="Acidic residues" evidence="21">
    <location>
        <begin position="513"/>
        <end position="523"/>
    </location>
</feature>
<feature type="region of interest" description="Disordered" evidence="21">
    <location>
        <begin position="423"/>
        <end position="450"/>
    </location>
</feature>
<feature type="compositionally biased region" description="Pro residues" evidence="21">
    <location>
        <begin position="438"/>
        <end position="447"/>
    </location>
</feature>
<dbReference type="EMBL" id="JAOTOJ010000015">
    <property type="protein sequence ID" value="KAK9392866.1"/>
    <property type="molecule type" value="Genomic_DNA"/>
</dbReference>
<evidence type="ECO:0000256" key="5">
    <source>
        <dbReference type="ARBA" id="ARBA00022481"/>
    </source>
</evidence>
<evidence type="ECO:0000256" key="2">
    <source>
        <dbReference type="ARBA" id="ARBA00004123"/>
    </source>
</evidence>
<evidence type="ECO:0000259" key="22">
    <source>
        <dbReference type="PROSITE" id="PS50011"/>
    </source>
</evidence>
<feature type="domain" description="Protein kinase" evidence="22">
    <location>
        <begin position="96"/>
        <end position="349"/>
    </location>
</feature>
<dbReference type="GO" id="GO:0004674">
    <property type="term" value="F:protein serine/threonine kinase activity"/>
    <property type="evidence" value="ECO:0007669"/>
    <property type="project" value="UniProtKB-KW"/>
</dbReference>
<comment type="similarity">
    <text evidence="3">Belongs to the protein kinase superfamily. CAMK Ser/Thr protein kinase family.</text>
</comment>
<dbReference type="GO" id="GO:0046872">
    <property type="term" value="F:metal ion binding"/>
    <property type="evidence" value="ECO:0007669"/>
    <property type="project" value="UniProtKB-KW"/>
</dbReference>
<keyword evidence="7" id="KW-0597">Phosphoprotein</keyword>
<proteinExistence type="inferred from homology"/>
<feature type="region of interest" description="Disordered" evidence="21">
    <location>
        <begin position="574"/>
        <end position="642"/>
    </location>
</feature>
<evidence type="ECO:0000256" key="16">
    <source>
        <dbReference type="ARBA" id="ARBA00048679"/>
    </source>
</evidence>
<evidence type="ECO:0000256" key="6">
    <source>
        <dbReference type="ARBA" id="ARBA00022527"/>
    </source>
</evidence>
<feature type="compositionally biased region" description="Polar residues" evidence="21">
    <location>
        <begin position="574"/>
        <end position="588"/>
    </location>
</feature>
<feature type="compositionally biased region" description="Basic and acidic residues" evidence="21">
    <location>
        <begin position="7"/>
        <end position="16"/>
    </location>
</feature>
<dbReference type="EC" id="2.7.11.1" evidence="4"/>
<dbReference type="Proteomes" id="UP001474421">
    <property type="component" value="Unassembled WGS sequence"/>
</dbReference>
<evidence type="ECO:0000256" key="11">
    <source>
        <dbReference type="ARBA" id="ARBA00022777"/>
    </source>
</evidence>
<keyword evidence="13" id="KW-0460">Magnesium</keyword>
<dbReference type="Gene3D" id="1.10.510.10">
    <property type="entry name" value="Transferase(Phosphotransferase) domain 1"/>
    <property type="match status" value="1"/>
</dbReference>
<evidence type="ECO:0000256" key="18">
    <source>
        <dbReference type="ARBA" id="ARBA00074971"/>
    </source>
</evidence>
<keyword evidence="14" id="KW-0539">Nucleus</keyword>
<dbReference type="PROSITE" id="PS00108">
    <property type="entry name" value="PROTEIN_KINASE_ST"/>
    <property type="match status" value="1"/>
</dbReference>
<dbReference type="FunFam" id="3.30.200.20:FF:000003">
    <property type="entry name" value="Non-specific serine/threonine protein kinase"/>
    <property type="match status" value="1"/>
</dbReference>
<evidence type="ECO:0000256" key="4">
    <source>
        <dbReference type="ARBA" id="ARBA00012513"/>
    </source>
</evidence>
<comment type="catalytic activity">
    <reaction evidence="15">
        <text>L-threonyl-[protein] + ATP = O-phospho-L-threonyl-[protein] + ADP + H(+)</text>
        <dbReference type="Rhea" id="RHEA:46608"/>
        <dbReference type="Rhea" id="RHEA-COMP:11060"/>
        <dbReference type="Rhea" id="RHEA-COMP:11605"/>
        <dbReference type="ChEBI" id="CHEBI:15378"/>
        <dbReference type="ChEBI" id="CHEBI:30013"/>
        <dbReference type="ChEBI" id="CHEBI:30616"/>
        <dbReference type="ChEBI" id="CHEBI:61977"/>
        <dbReference type="ChEBI" id="CHEBI:456216"/>
        <dbReference type="EC" id="2.7.11.1"/>
    </reaction>
</comment>
<evidence type="ECO:0000256" key="12">
    <source>
        <dbReference type="ARBA" id="ARBA00022840"/>
    </source>
</evidence>
<feature type="binding site" evidence="20">
    <location>
        <position position="125"/>
    </location>
    <ligand>
        <name>ATP</name>
        <dbReference type="ChEBI" id="CHEBI:30616"/>
    </ligand>
</feature>
<protein>
    <recommendedName>
        <fullName evidence="18">SNF-related serine/threonine-protein kinase</fullName>
        <ecNumber evidence="4">2.7.11.1</ecNumber>
    </recommendedName>
    <alternativeName>
        <fullName evidence="19">SNF1-related kinase</fullName>
    </alternativeName>
</protein>
<evidence type="ECO:0000256" key="1">
    <source>
        <dbReference type="ARBA" id="ARBA00001946"/>
    </source>
</evidence>
<dbReference type="PROSITE" id="PS00107">
    <property type="entry name" value="PROTEIN_KINASE_ATP"/>
    <property type="match status" value="1"/>
</dbReference>
<dbReference type="InterPro" id="IPR008271">
    <property type="entry name" value="Ser/Thr_kinase_AS"/>
</dbReference>
<feature type="compositionally biased region" description="Basic residues" evidence="21">
    <location>
        <begin position="34"/>
        <end position="47"/>
    </location>
</feature>
<evidence type="ECO:0000256" key="3">
    <source>
        <dbReference type="ARBA" id="ARBA00006692"/>
    </source>
</evidence>
<dbReference type="InterPro" id="IPR000719">
    <property type="entry name" value="Prot_kinase_dom"/>
</dbReference>
<keyword evidence="5" id="KW-0488">Methylation</keyword>
<evidence type="ECO:0000256" key="15">
    <source>
        <dbReference type="ARBA" id="ARBA00047899"/>
    </source>
</evidence>
<dbReference type="GO" id="GO:0035556">
    <property type="term" value="P:intracellular signal transduction"/>
    <property type="evidence" value="ECO:0007669"/>
    <property type="project" value="TreeGrafter"/>
</dbReference>
<evidence type="ECO:0000256" key="8">
    <source>
        <dbReference type="ARBA" id="ARBA00022679"/>
    </source>
</evidence>
<evidence type="ECO:0000256" key="14">
    <source>
        <dbReference type="ARBA" id="ARBA00023242"/>
    </source>
</evidence>
<evidence type="ECO:0000256" key="19">
    <source>
        <dbReference type="ARBA" id="ARBA00077142"/>
    </source>
</evidence>
<dbReference type="PANTHER" id="PTHR24346:SF44">
    <property type="entry name" value="SET DOMAIN CONTAINING 6"/>
    <property type="match status" value="1"/>
</dbReference>
<sequence length="793" mass="86313">MPGSAPCHEKQLRARGGDVPAEPIPRPPSVLPREKRRPLRPRHRPSSSRRPPEQRCPAARPAPRRERAPGPRGSGLGPRRRRRRARAMEGQMAGLYDLGRRLGSGHFAEVRLARHVFTGERVAVKVIEKGRLGGAAAARLRREVGCMKLVQHPNVVRLYQVLETPARLYLVLELGDGGDLFDLLTRRPGGLAEARAKGYFAQVVHAIAYCHRLHVVHRDLKPENVLFFQQQGVVKLTDFGFSSCFQPGTMLATSCGSLAYSAPEILLGEEYDAPAVDIWSLGVILYMLVCGHPPFQEANDSETLTMILDCRYVIPSGISFLCADLIAQMLQRDPKQRASLELIENHPWLQGVDPSPASRSLLPLTSHRRVLAEEHETIIQTMMCGHIADRETIEESLEAKHYNHITATYFLLAERILREKQEKQSLAEQLQSRSPPGESCPPLPTELPPATKSALENVAAEYAGKPLLSRSASSEGRSSSSFHRCGQPLRALIQPCLMETGIAKSTLALQQISEEEEEEEEEAEGKPGLSRRRTSSLNQEQMSRFQSTASSSLLFCRALAAHYKAGKSLIPAQAKSSCPEQGPGTTPTALLEQAFPSSQPGTGRAPQMEESGNSLSLQVGGRSAEPPEEATPLDSQGGGTVRPGVELGQIEPLLAEEEEQSGLLPLREGDPVEQGLLEVGEESPQTQSTTALLQGGRSPGTPGANVLGAEGKGLELGPPHWAKACCNGQSNSSGHDSLADSIIKLDPAKGKNANLKDRLLQFPLCEKALAFRMQPSSRESLLSLGQFNCCHVI</sequence>
<comment type="catalytic activity">
    <reaction evidence="16">
        <text>L-seryl-[protein] + ATP = O-phospho-L-seryl-[protein] + ADP + H(+)</text>
        <dbReference type="Rhea" id="RHEA:17989"/>
        <dbReference type="Rhea" id="RHEA-COMP:9863"/>
        <dbReference type="Rhea" id="RHEA-COMP:11604"/>
        <dbReference type="ChEBI" id="CHEBI:15378"/>
        <dbReference type="ChEBI" id="CHEBI:29999"/>
        <dbReference type="ChEBI" id="CHEBI:30616"/>
        <dbReference type="ChEBI" id="CHEBI:83421"/>
        <dbReference type="ChEBI" id="CHEBI:456216"/>
        <dbReference type="EC" id="2.7.11.1"/>
    </reaction>
</comment>
<evidence type="ECO:0000313" key="23">
    <source>
        <dbReference type="EMBL" id="KAK9392866.1"/>
    </source>
</evidence>
<reference evidence="23 24" key="1">
    <citation type="journal article" date="2024" name="Proc. Natl. Acad. Sci. U.S.A.">
        <title>The genetic regulatory architecture and epigenomic basis for age-related changes in rattlesnake venom.</title>
        <authorList>
            <person name="Hogan M.P."/>
            <person name="Holding M.L."/>
            <person name="Nystrom G.S."/>
            <person name="Colston T.J."/>
            <person name="Bartlett D.A."/>
            <person name="Mason A.J."/>
            <person name="Ellsworth S.A."/>
            <person name="Rautsaw R.M."/>
            <person name="Lawrence K.C."/>
            <person name="Strickland J.L."/>
            <person name="He B."/>
            <person name="Fraser P."/>
            <person name="Margres M.J."/>
            <person name="Gilbert D.M."/>
            <person name="Gibbs H.L."/>
            <person name="Parkinson C.L."/>
            <person name="Rokyta D.R."/>
        </authorList>
    </citation>
    <scope>NUCLEOTIDE SEQUENCE [LARGE SCALE GENOMIC DNA]</scope>
    <source>
        <strain evidence="23">DRR0105</strain>
    </source>
</reference>
<dbReference type="GO" id="GO:0005634">
    <property type="term" value="C:nucleus"/>
    <property type="evidence" value="ECO:0007669"/>
    <property type="project" value="UniProtKB-SubCell"/>
</dbReference>
<keyword evidence="6" id="KW-0723">Serine/threonine-protein kinase</keyword>
<gene>
    <name evidence="23" type="ORF">NXF25_016955</name>
</gene>
<evidence type="ECO:0000256" key="9">
    <source>
        <dbReference type="ARBA" id="ARBA00022723"/>
    </source>
</evidence>
<dbReference type="PROSITE" id="PS50011">
    <property type="entry name" value="PROTEIN_KINASE_DOM"/>
    <property type="match status" value="1"/>
</dbReference>
<keyword evidence="11 23" id="KW-0418">Kinase</keyword>
<keyword evidence="10 20" id="KW-0547">Nucleotide-binding</keyword>
<comment type="subcellular location">
    <subcellularLocation>
        <location evidence="2">Nucleus</location>
    </subcellularLocation>
</comment>
<evidence type="ECO:0000256" key="21">
    <source>
        <dbReference type="SAM" id="MobiDB-lite"/>
    </source>
</evidence>
<evidence type="ECO:0000256" key="13">
    <source>
        <dbReference type="ARBA" id="ARBA00022842"/>
    </source>
</evidence>
<dbReference type="InterPro" id="IPR017441">
    <property type="entry name" value="Protein_kinase_ATP_BS"/>
</dbReference>
<name>A0AAW1ASV0_CROAD</name>
<comment type="caution">
    <text evidence="23">The sequence shown here is derived from an EMBL/GenBank/DDBJ whole genome shotgun (WGS) entry which is preliminary data.</text>
</comment>
<comment type="function">
    <text evidence="17">May play a role in hematopoietic cell proliferation or differentiation. Potential mediator of neuronal apoptosis.</text>
</comment>
<evidence type="ECO:0000256" key="20">
    <source>
        <dbReference type="PROSITE-ProRule" id="PRU10141"/>
    </source>
</evidence>
<feature type="region of interest" description="Disordered" evidence="21">
    <location>
        <begin position="509"/>
        <end position="544"/>
    </location>
</feature>
<evidence type="ECO:0000256" key="10">
    <source>
        <dbReference type="ARBA" id="ARBA00022741"/>
    </source>
</evidence>
<dbReference type="GO" id="GO:0005524">
    <property type="term" value="F:ATP binding"/>
    <property type="evidence" value="ECO:0007669"/>
    <property type="project" value="UniProtKB-UniRule"/>
</dbReference>
<evidence type="ECO:0000256" key="7">
    <source>
        <dbReference type="ARBA" id="ARBA00022553"/>
    </source>
</evidence>
<organism evidence="23 24">
    <name type="scientific">Crotalus adamanteus</name>
    <name type="common">Eastern diamondback rattlesnake</name>
    <dbReference type="NCBI Taxonomy" id="8729"/>
    <lineage>
        <taxon>Eukaryota</taxon>
        <taxon>Metazoa</taxon>
        <taxon>Chordata</taxon>
        <taxon>Craniata</taxon>
        <taxon>Vertebrata</taxon>
        <taxon>Euteleostomi</taxon>
        <taxon>Lepidosauria</taxon>
        <taxon>Squamata</taxon>
        <taxon>Bifurcata</taxon>
        <taxon>Unidentata</taxon>
        <taxon>Episquamata</taxon>
        <taxon>Toxicofera</taxon>
        <taxon>Serpentes</taxon>
        <taxon>Colubroidea</taxon>
        <taxon>Viperidae</taxon>
        <taxon>Crotalinae</taxon>
        <taxon>Crotalus</taxon>
    </lineage>
</organism>
<comment type="cofactor">
    <cofactor evidence="1">
        <name>Mg(2+)</name>
        <dbReference type="ChEBI" id="CHEBI:18420"/>
    </cofactor>
</comment>
<dbReference type="SMART" id="SM00220">
    <property type="entry name" value="S_TKc"/>
    <property type="match status" value="1"/>
</dbReference>
<dbReference type="CDD" id="cd14339">
    <property type="entry name" value="UBA_SNRK"/>
    <property type="match status" value="1"/>
</dbReference>
<dbReference type="PANTHER" id="PTHR24346">
    <property type="entry name" value="MAP/MICROTUBULE AFFINITY-REGULATING KINASE"/>
    <property type="match status" value="1"/>
</dbReference>
<evidence type="ECO:0000313" key="24">
    <source>
        <dbReference type="Proteomes" id="UP001474421"/>
    </source>
</evidence>
<evidence type="ECO:0000256" key="17">
    <source>
        <dbReference type="ARBA" id="ARBA00054738"/>
    </source>
</evidence>
<dbReference type="GO" id="GO:0005737">
    <property type="term" value="C:cytoplasm"/>
    <property type="evidence" value="ECO:0007669"/>
    <property type="project" value="TreeGrafter"/>
</dbReference>
<dbReference type="FunFam" id="1.10.510.10:FF:000166">
    <property type="entry name" value="SNF-related serine/threonine-protein kinase"/>
    <property type="match status" value="1"/>
</dbReference>
<dbReference type="Pfam" id="PF00069">
    <property type="entry name" value="Pkinase"/>
    <property type="match status" value="1"/>
</dbReference>
<feature type="region of interest" description="Disordered" evidence="21">
    <location>
        <begin position="1"/>
        <end position="86"/>
    </location>
</feature>
<dbReference type="AlphaFoldDB" id="A0AAW1ASV0"/>